<keyword evidence="8" id="KW-1185">Reference proteome</keyword>
<keyword evidence="5" id="KW-0472">Membrane</keyword>
<dbReference type="PRINTS" id="PR00364">
    <property type="entry name" value="DISEASERSIST"/>
</dbReference>
<evidence type="ECO:0000256" key="5">
    <source>
        <dbReference type="SAM" id="Phobius"/>
    </source>
</evidence>
<feature type="region of interest" description="Disordered" evidence="4">
    <location>
        <begin position="1"/>
        <end position="27"/>
    </location>
</feature>
<protein>
    <submittedName>
        <fullName evidence="7">TMV resistance protein N</fullName>
    </submittedName>
</protein>
<dbReference type="PANTHER" id="PTHR11017:SF385">
    <property type="entry name" value="DISEASE RESISTANCE PROTEIN (TIR-NBS-LRR CLASS)-RELATED"/>
    <property type="match status" value="1"/>
</dbReference>
<keyword evidence="1" id="KW-0433">Leucine-rich repeat</keyword>
<dbReference type="InterPro" id="IPR011713">
    <property type="entry name" value="Leu-rich_rpt_3"/>
</dbReference>
<dbReference type="PANTHER" id="PTHR11017">
    <property type="entry name" value="LEUCINE-RICH REPEAT-CONTAINING PROTEIN"/>
    <property type="match status" value="1"/>
</dbReference>
<organism evidence="7 8">
    <name type="scientific">Artemisia annua</name>
    <name type="common">Sweet wormwood</name>
    <dbReference type="NCBI Taxonomy" id="35608"/>
    <lineage>
        <taxon>Eukaryota</taxon>
        <taxon>Viridiplantae</taxon>
        <taxon>Streptophyta</taxon>
        <taxon>Embryophyta</taxon>
        <taxon>Tracheophyta</taxon>
        <taxon>Spermatophyta</taxon>
        <taxon>Magnoliopsida</taxon>
        <taxon>eudicotyledons</taxon>
        <taxon>Gunneridae</taxon>
        <taxon>Pentapetalae</taxon>
        <taxon>asterids</taxon>
        <taxon>campanulids</taxon>
        <taxon>Asterales</taxon>
        <taxon>Asteraceae</taxon>
        <taxon>Asteroideae</taxon>
        <taxon>Anthemideae</taxon>
        <taxon>Artemisiinae</taxon>
        <taxon>Artemisia</taxon>
    </lineage>
</organism>
<dbReference type="AlphaFoldDB" id="A0A2U1QGD5"/>
<dbReference type="InterPro" id="IPR035897">
    <property type="entry name" value="Toll_tir_struct_dom_sf"/>
</dbReference>
<evidence type="ECO:0000256" key="2">
    <source>
        <dbReference type="ARBA" id="ARBA00022737"/>
    </source>
</evidence>
<evidence type="ECO:0000256" key="1">
    <source>
        <dbReference type="ARBA" id="ARBA00022614"/>
    </source>
</evidence>
<dbReference type="SUPFAM" id="SSF52200">
    <property type="entry name" value="Toll/Interleukin receptor TIR domain"/>
    <property type="match status" value="1"/>
</dbReference>
<dbReference type="SUPFAM" id="SSF52540">
    <property type="entry name" value="P-loop containing nucleoside triphosphate hydrolases"/>
    <property type="match status" value="1"/>
</dbReference>
<dbReference type="GO" id="GO:0043531">
    <property type="term" value="F:ADP binding"/>
    <property type="evidence" value="ECO:0007669"/>
    <property type="project" value="InterPro"/>
</dbReference>
<dbReference type="GO" id="GO:0006952">
    <property type="term" value="P:defense response"/>
    <property type="evidence" value="ECO:0007669"/>
    <property type="project" value="UniProtKB-KW"/>
</dbReference>
<dbReference type="Gene3D" id="1.10.8.430">
    <property type="entry name" value="Helical domain of apoptotic protease-activating factors"/>
    <property type="match status" value="1"/>
</dbReference>
<dbReference type="STRING" id="35608.A0A2U1QGD5"/>
<evidence type="ECO:0000259" key="6">
    <source>
        <dbReference type="PROSITE" id="PS50104"/>
    </source>
</evidence>
<dbReference type="InterPro" id="IPR027417">
    <property type="entry name" value="P-loop_NTPase"/>
</dbReference>
<dbReference type="Pfam" id="PF07725">
    <property type="entry name" value="LRR_3"/>
    <property type="match status" value="1"/>
</dbReference>
<dbReference type="InterPro" id="IPR058192">
    <property type="entry name" value="WHD_ROQ1-like"/>
</dbReference>
<dbReference type="PROSITE" id="PS50104">
    <property type="entry name" value="TIR"/>
    <property type="match status" value="1"/>
</dbReference>
<keyword evidence="3" id="KW-0611">Plant defense</keyword>
<dbReference type="Pfam" id="PF00931">
    <property type="entry name" value="NB-ARC"/>
    <property type="match status" value="1"/>
</dbReference>
<dbReference type="GO" id="GO:0007165">
    <property type="term" value="P:signal transduction"/>
    <property type="evidence" value="ECO:0007669"/>
    <property type="project" value="InterPro"/>
</dbReference>
<proteinExistence type="predicted"/>
<evidence type="ECO:0000313" key="7">
    <source>
        <dbReference type="EMBL" id="PWA97045.1"/>
    </source>
</evidence>
<dbReference type="InterPro" id="IPR036390">
    <property type="entry name" value="WH_DNA-bd_sf"/>
</dbReference>
<keyword evidence="5" id="KW-1133">Transmembrane helix</keyword>
<dbReference type="Gene3D" id="3.40.50.300">
    <property type="entry name" value="P-loop containing nucleotide triphosphate hydrolases"/>
    <property type="match status" value="1"/>
</dbReference>
<dbReference type="OrthoDB" id="6019866at2759"/>
<dbReference type="Proteomes" id="UP000245207">
    <property type="component" value="Unassembled WGS sequence"/>
</dbReference>
<keyword evidence="5" id="KW-0812">Transmembrane</keyword>
<evidence type="ECO:0000313" key="8">
    <source>
        <dbReference type="Proteomes" id="UP000245207"/>
    </source>
</evidence>
<comment type="caution">
    <text evidence="7">The sequence shown here is derived from an EMBL/GenBank/DDBJ whole genome shotgun (WGS) entry which is preliminary data.</text>
</comment>
<accession>A0A2U1QGD5</accession>
<sequence length="676" mass="77482">MDPSSSAKRQRDANSDDELEQPNCKRPKNDVFMNYSYEDIGKQFISHLQGALSRRGFTISDHTMLPAGQDMHLHLLKAIEESEIYVVVFSNNYASSVRSLDELVNIMDCLGKFEQRKILPVFYKVEPSDVRSQEGSFKEAFQAHEANEDIDSERVQKWKQALKEAGQLCGQDLTLQNGDEGKCVLKIVKQLEKMQSPQELHVADHPVVLGSRAEELISTLRLDCDDVLVVAVFGISGIGKTTIVKATYNKTSSYFDVSCFLEDINRRYNGRNDWKFKLQKDLISQLNKDGKVNSRLDGVSKIQNLLRRKKTLLVLDDVDHFKRLEGLGIDPLRFYKGSRIIVTTRDVDSLGGIPHTSYHTRLLNQRESRKLFIRLMFARDEPVHAKFVEEVVARAGGLPLVLKVWSRHFTQYKEHLPAALKTLKQIPHGDVQKQLQMSFDSLSPEAKNLFLDIACFFNGFINKGFLIKVLSVEGLCLDFEIEKLAHKFLVEKHGTCVSLPDVIMKMGREVVRQENTEEPGQRTRLMGHRDVVRVFREYSGTDSVRSIQLGYTYPDEMEEVMEEEATVQLEAFKKMSNLRFIKLHNSKLHWSSSSNDDMSACFSFKHVKYLEWEGFPCKSLDNIDMGNVVVIKLRHSKLEKLWEGVKVRSFSFLISLYDLCYTLAVAITYPLNIFLL</sequence>
<evidence type="ECO:0000256" key="4">
    <source>
        <dbReference type="SAM" id="MobiDB-lite"/>
    </source>
</evidence>
<name>A0A2U1QGD5_ARTAN</name>
<evidence type="ECO:0000256" key="3">
    <source>
        <dbReference type="ARBA" id="ARBA00022821"/>
    </source>
</evidence>
<reference evidence="7 8" key="1">
    <citation type="journal article" date="2018" name="Mol. Plant">
        <title>The genome of Artemisia annua provides insight into the evolution of Asteraceae family and artemisinin biosynthesis.</title>
        <authorList>
            <person name="Shen Q."/>
            <person name="Zhang L."/>
            <person name="Liao Z."/>
            <person name="Wang S."/>
            <person name="Yan T."/>
            <person name="Shi P."/>
            <person name="Liu M."/>
            <person name="Fu X."/>
            <person name="Pan Q."/>
            <person name="Wang Y."/>
            <person name="Lv Z."/>
            <person name="Lu X."/>
            <person name="Zhang F."/>
            <person name="Jiang W."/>
            <person name="Ma Y."/>
            <person name="Chen M."/>
            <person name="Hao X."/>
            <person name="Li L."/>
            <person name="Tang Y."/>
            <person name="Lv G."/>
            <person name="Zhou Y."/>
            <person name="Sun X."/>
            <person name="Brodelius P.E."/>
            <person name="Rose J.K.C."/>
            <person name="Tang K."/>
        </authorList>
    </citation>
    <scope>NUCLEOTIDE SEQUENCE [LARGE SCALE GENOMIC DNA]</scope>
    <source>
        <strain evidence="8">cv. Huhao1</strain>
        <tissue evidence="7">Leaf</tissue>
    </source>
</reference>
<feature type="transmembrane region" description="Helical" evidence="5">
    <location>
        <begin position="650"/>
        <end position="671"/>
    </location>
</feature>
<dbReference type="InterPro" id="IPR044974">
    <property type="entry name" value="Disease_R_plants"/>
</dbReference>
<dbReference type="Pfam" id="PF23282">
    <property type="entry name" value="WHD_ROQ1"/>
    <property type="match status" value="1"/>
</dbReference>
<dbReference type="SUPFAM" id="SSF46785">
    <property type="entry name" value="Winged helix' DNA-binding domain"/>
    <property type="match status" value="1"/>
</dbReference>
<gene>
    <name evidence="7" type="ORF">CTI12_AA032500</name>
</gene>
<dbReference type="Pfam" id="PF01582">
    <property type="entry name" value="TIR"/>
    <property type="match status" value="1"/>
</dbReference>
<dbReference type="SMART" id="SM00255">
    <property type="entry name" value="TIR"/>
    <property type="match status" value="1"/>
</dbReference>
<dbReference type="EMBL" id="PKPP01000147">
    <property type="protein sequence ID" value="PWA97045.1"/>
    <property type="molecule type" value="Genomic_DNA"/>
</dbReference>
<keyword evidence="2" id="KW-0677">Repeat</keyword>
<dbReference type="InterPro" id="IPR000157">
    <property type="entry name" value="TIR_dom"/>
</dbReference>
<dbReference type="InterPro" id="IPR002182">
    <property type="entry name" value="NB-ARC"/>
</dbReference>
<dbReference type="InterPro" id="IPR042197">
    <property type="entry name" value="Apaf_helical"/>
</dbReference>
<dbReference type="Gene3D" id="3.40.50.10140">
    <property type="entry name" value="Toll/interleukin-1 receptor homology (TIR) domain"/>
    <property type="match status" value="1"/>
</dbReference>
<feature type="domain" description="TIR" evidence="6">
    <location>
        <begin position="27"/>
        <end position="195"/>
    </location>
</feature>